<comment type="similarity">
    <text evidence="2">Belongs to the sulfotransferase 3 family.</text>
</comment>
<keyword evidence="4" id="KW-0808">Transferase</keyword>
<dbReference type="GO" id="GO:0004394">
    <property type="term" value="F:heparan sulfate 2-sulfotransferase activity"/>
    <property type="evidence" value="ECO:0007669"/>
    <property type="project" value="TreeGrafter"/>
</dbReference>
<dbReference type="WBParaSite" id="SSTP_0000229300.1">
    <property type="protein sequence ID" value="SSTP_0000229300.1"/>
    <property type="gene ID" value="SSTP_0000229300"/>
</dbReference>
<comment type="subcellular location">
    <subcellularLocation>
        <location evidence="1">Golgi apparatus membrane</location>
        <topology evidence="1">Single-pass type II membrane protein</topology>
    </subcellularLocation>
</comment>
<evidence type="ECO:0000256" key="6">
    <source>
        <dbReference type="ARBA" id="ARBA00022968"/>
    </source>
</evidence>
<evidence type="ECO:0000256" key="1">
    <source>
        <dbReference type="ARBA" id="ARBA00004323"/>
    </source>
</evidence>
<keyword evidence="11" id="KW-0325">Glycoprotein</keyword>
<evidence type="ECO:0000256" key="3">
    <source>
        <dbReference type="ARBA" id="ARBA00011233"/>
    </source>
</evidence>
<dbReference type="FunFam" id="3.40.50.300:FF:001418">
    <property type="entry name" value="Heparan sulfate 2-o-sulfotransferase"/>
    <property type="match status" value="1"/>
</dbReference>
<evidence type="ECO:0000256" key="5">
    <source>
        <dbReference type="ARBA" id="ARBA00022692"/>
    </source>
</evidence>
<dbReference type="PANTHER" id="PTHR12129">
    <property type="entry name" value="HEPARAN SULFATE 2-O-SULFOTRANSFERASE"/>
    <property type="match status" value="1"/>
</dbReference>
<sequence>MSNRIDKPLILLFVISLILLVFNLYGRMSQIEDNEKFRQIEMSEILRKDFEQLVIYNRIPKTGSTTLTNAIGYDLCKINNFYSIHLNMTKNRYMMNLIDQGTFVRNISKWKDRLPAFYHGHVAFIDFTKFGYSNPIYINMIREPLDRLLSHYYFLRYGDNYRVGLKRSRAGNNETFDDCIKRKGNDCDIKNIWLQIPYFCGSHSFCSEPGNNFALKTAKKNFLNYYLIVGTTNKLEQLIELLEYLVPRFFKGAYNHFKNLPPSKTHLRSTLKKISPTEETINIVKENKIYQMEKEFYDFVSYEFDKVWEKIFTKNSFLKNQYHYEKIKP</sequence>
<name>A0A0K0DYH7_STRER</name>
<evidence type="ECO:0000313" key="13">
    <source>
        <dbReference type="WBParaSite" id="SSTP_0000229300.1"/>
    </source>
</evidence>
<dbReference type="InterPro" id="IPR005331">
    <property type="entry name" value="Sulfotransferase"/>
</dbReference>
<evidence type="ECO:0000256" key="10">
    <source>
        <dbReference type="ARBA" id="ARBA00023157"/>
    </source>
</evidence>
<accession>A0A0K0DYH7</accession>
<dbReference type="GO" id="GO:0000139">
    <property type="term" value="C:Golgi membrane"/>
    <property type="evidence" value="ECO:0007669"/>
    <property type="project" value="UniProtKB-SubCell"/>
</dbReference>
<evidence type="ECO:0000256" key="7">
    <source>
        <dbReference type="ARBA" id="ARBA00022989"/>
    </source>
</evidence>
<evidence type="ECO:0000256" key="2">
    <source>
        <dbReference type="ARBA" id="ARBA00010569"/>
    </source>
</evidence>
<keyword evidence="6" id="KW-0735">Signal-anchor</keyword>
<dbReference type="SUPFAM" id="SSF52540">
    <property type="entry name" value="P-loop containing nucleoside triphosphate hydrolases"/>
    <property type="match status" value="1"/>
</dbReference>
<dbReference type="STRING" id="6248.A0A0K0DYH7"/>
<keyword evidence="9" id="KW-0472">Membrane</keyword>
<evidence type="ECO:0000313" key="14">
    <source>
        <dbReference type="WBParaSite" id="TCONS_00009137.p1"/>
    </source>
</evidence>
<reference evidence="13" key="1">
    <citation type="submission" date="2015-08" db="UniProtKB">
        <authorList>
            <consortium name="WormBaseParasite"/>
        </authorList>
    </citation>
    <scope>IDENTIFICATION</scope>
</reference>
<dbReference type="GO" id="GO:0015012">
    <property type="term" value="P:heparan sulfate proteoglycan biosynthetic process"/>
    <property type="evidence" value="ECO:0007669"/>
    <property type="project" value="UniProtKB-ARBA"/>
</dbReference>
<dbReference type="Proteomes" id="UP000035681">
    <property type="component" value="Unplaced"/>
</dbReference>
<keyword evidence="8" id="KW-0333">Golgi apparatus</keyword>
<keyword evidence="10" id="KW-1015">Disulfide bond</keyword>
<evidence type="ECO:0000256" key="8">
    <source>
        <dbReference type="ARBA" id="ARBA00023034"/>
    </source>
</evidence>
<proteinExistence type="inferred from homology"/>
<protein>
    <submittedName>
        <fullName evidence="14">Heparan sulfate 2-O-sulfotransferase</fullName>
    </submittedName>
</protein>
<dbReference type="PANTHER" id="PTHR12129:SF17">
    <property type="entry name" value="HEPARAN SULFATE 2-O-SULFOTRANSFERASE 1"/>
    <property type="match status" value="1"/>
</dbReference>
<comment type="subunit">
    <text evidence="3">Homotrimer.</text>
</comment>
<keyword evidence="5" id="KW-0812">Transmembrane</keyword>
<keyword evidence="7" id="KW-1133">Transmembrane helix</keyword>
<evidence type="ECO:0000256" key="4">
    <source>
        <dbReference type="ARBA" id="ARBA00022679"/>
    </source>
</evidence>
<keyword evidence="12" id="KW-1185">Reference proteome</keyword>
<organism evidence="13">
    <name type="scientific">Strongyloides stercoralis</name>
    <name type="common">Threadworm</name>
    <dbReference type="NCBI Taxonomy" id="6248"/>
    <lineage>
        <taxon>Eukaryota</taxon>
        <taxon>Metazoa</taxon>
        <taxon>Ecdysozoa</taxon>
        <taxon>Nematoda</taxon>
        <taxon>Chromadorea</taxon>
        <taxon>Rhabditida</taxon>
        <taxon>Tylenchina</taxon>
        <taxon>Panagrolaimomorpha</taxon>
        <taxon>Strongyloidoidea</taxon>
        <taxon>Strongyloididae</taxon>
        <taxon>Strongyloides</taxon>
    </lineage>
</organism>
<evidence type="ECO:0000256" key="9">
    <source>
        <dbReference type="ARBA" id="ARBA00023136"/>
    </source>
</evidence>
<dbReference type="AlphaFoldDB" id="A0A0K0DYH7"/>
<dbReference type="Gene3D" id="3.40.50.300">
    <property type="entry name" value="P-loop containing nucleotide triphosphate hydrolases"/>
    <property type="match status" value="1"/>
</dbReference>
<evidence type="ECO:0000313" key="12">
    <source>
        <dbReference type="Proteomes" id="UP000035681"/>
    </source>
</evidence>
<dbReference type="Pfam" id="PF03567">
    <property type="entry name" value="Sulfotransfer_2"/>
    <property type="match status" value="1"/>
</dbReference>
<dbReference type="InterPro" id="IPR007734">
    <property type="entry name" value="Heparan_SO4_2-O-STrfase"/>
</dbReference>
<dbReference type="InterPro" id="IPR027417">
    <property type="entry name" value="P-loop_NTPase"/>
</dbReference>
<evidence type="ECO:0000256" key="11">
    <source>
        <dbReference type="ARBA" id="ARBA00023180"/>
    </source>
</evidence>
<dbReference type="WBParaSite" id="TCONS_00009137.p1">
    <property type="protein sequence ID" value="TCONS_00009137.p1"/>
    <property type="gene ID" value="XLOC_006983"/>
</dbReference>